<evidence type="ECO:0000313" key="4">
    <source>
        <dbReference type="Proteomes" id="UP000037020"/>
    </source>
</evidence>
<keyword evidence="4" id="KW-1185">Reference proteome</keyword>
<keyword evidence="2" id="KW-0472">Membrane</keyword>
<evidence type="ECO:0000256" key="2">
    <source>
        <dbReference type="SAM" id="Phobius"/>
    </source>
</evidence>
<gene>
    <name evidence="3" type="ORF">ADK38_38755</name>
</gene>
<evidence type="ECO:0000313" key="3">
    <source>
        <dbReference type="EMBL" id="KOG85064.1"/>
    </source>
</evidence>
<proteinExistence type="predicted"/>
<evidence type="ECO:0000256" key="1">
    <source>
        <dbReference type="SAM" id="MobiDB-lite"/>
    </source>
</evidence>
<feature type="non-terminal residue" evidence="3">
    <location>
        <position position="135"/>
    </location>
</feature>
<dbReference type="EMBL" id="LGUT01003657">
    <property type="protein sequence ID" value="KOG85064.1"/>
    <property type="molecule type" value="Genomic_DNA"/>
</dbReference>
<organism evidence="3 4">
    <name type="scientific">Streptomyces varsoviensis</name>
    <dbReference type="NCBI Taxonomy" id="67373"/>
    <lineage>
        <taxon>Bacteria</taxon>
        <taxon>Bacillati</taxon>
        <taxon>Actinomycetota</taxon>
        <taxon>Actinomycetes</taxon>
        <taxon>Kitasatosporales</taxon>
        <taxon>Streptomycetaceae</taxon>
        <taxon>Streptomyces</taxon>
    </lineage>
</organism>
<keyword evidence="2" id="KW-1133">Transmembrane helix</keyword>
<feature type="transmembrane region" description="Helical" evidence="2">
    <location>
        <begin position="63"/>
        <end position="82"/>
    </location>
</feature>
<sequence>MSRIPFHRPVRTTPPPKPEGRTTLASPPQRPQPQGAAGWLMLLLPLLSSMSMAAYMVAYGKAWMILLGIAFVVVSVGVTIGVRMQLRGSRRRNQYRQRERYLEYLAGMRKQALRARVAQRAADVWQHPHPDRLWA</sequence>
<feature type="transmembrane region" description="Helical" evidence="2">
    <location>
        <begin position="36"/>
        <end position="57"/>
    </location>
</feature>
<accession>A0ABR5IV95</accession>
<feature type="region of interest" description="Disordered" evidence="1">
    <location>
        <begin position="1"/>
        <end position="32"/>
    </location>
</feature>
<keyword evidence="2" id="KW-0812">Transmembrane</keyword>
<protein>
    <submittedName>
        <fullName evidence="3">Uncharacterized protein</fullName>
    </submittedName>
</protein>
<comment type="caution">
    <text evidence="3">The sequence shown here is derived from an EMBL/GenBank/DDBJ whole genome shotgun (WGS) entry which is preliminary data.</text>
</comment>
<reference evidence="3 4" key="1">
    <citation type="submission" date="2015-07" db="EMBL/GenBank/DDBJ databases">
        <authorList>
            <person name="Ju K.-S."/>
            <person name="Doroghazi J.R."/>
            <person name="Metcalf W.W."/>
        </authorList>
    </citation>
    <scope>NUCLEOTIDE SEQUENCE [LARGE SCALE GENOMIC DNA]</scope>
    <source>
        <strain evidence="3 4">NRRL B-3589</strain>
    </source>
</reference>
<name>A0ABR5IV95_9ACTN</name>
<feature type="compositionally biased region" description="Basic residues" evidence="1">
    <location>
        <begin position="1"/>
        <end position="10"/>
    </location>
</feature>
<dbReference type="Proteomes" id="UP000037020">
    <property type="component" value="Unassembled WGS sequence"/>
</dbReference>